<dbReference type="Proteomes" id="UP000650582">
    <property type="component" value="Unassembled WGS sequence"/>
</dbReference>
<dbReference type="PANTHER" id="PTHR21094:SF2">
    <property type="entry name" value="GOLGI SNAP RECEPTOR COMPLEX MEMBER 1"/>
    <property type="match status" value="1"/>
</dbReference>
<evidence type="ECO:0000256" key="4">
    <source>
        <dbReference type="ARBA" id="ARBA00022692"/>
    </source>
</evidence>
<keyword evidence="4 10" id="KW-0812">Transmembrane</keyword>
<dbReference type="PIRSF" id="PIRSF027109">
    <property type="entry name" value="Golgi_SNARE"/>
    <property type="match status" value="1"/>
</dbReference>
<dbReference type="GO" id="GO:0031201">
    <property type="term" value="C:SNARE complex"/>
    <property type="evidence" value="ECO:0007669"/>
    <property type="project" value="TreeGrafter"/>
</dbReference>
<name>A0A8H3H9H8_9AGAM</name>
<comment type="subcellular location">
    <subcellularLocation>
        <location evidence="1">Golgi apparatus membrane</location>
        <topology evidence="1">Single-pass type IV membrane protein</topology>
    </subcellularLocation>
</comment>
<protein>
    <recommendedName>
        <fullName evidence="9">Golgi SNAP receptor complex member 1</fullName>
    </recommendedName>
</protein>
<comment type="subunit">
    <text evidence="9">Component of several multiprotein Golgi SNARE complexes.</text>
</comment>
<feature type="transmembrane region" description="Helical" evidence="10">
    <location>
        <begin position="208"/>
        <end position="226"/>
    </location>
</feature>
<accession>A0A8H3H9H8</accession>
<keyword evidence="9" id="KW-0931">ER-Golgi transport</keyword>
<keyword evidence="8 9" id="KW-0472">Membrane</keyword>
<dbReference type="GO" id="GO:0048219">
    <property type="term" value="P:inter-Golgi cisterna vesicle-mediated transport"/>
    <property type="evidence" value="ECO:0007669"/>
    <property type="project" value="TreeGrafter"/>
</dbReference>
<evidence type="ECO:0000256" key="2">
    <source>
        <dbReference type="ARBA" id="ARBA00008473"/>
    </source>
</evidence>
<evidence type="ECO:0000256" key="9">
    <source>
        <dbReference type="PIRNR" id="PIRNR027109"/>
    </source>
</evidence>
<evidence type="ECO:0000256" key="8">
    <source>
        <dbReference type="ARBA" id="ARBA00023136"/>
    </source>
</evidence>
<evidence type="ECO:0000256" key="7">
    <source>
        <dbReference type="ARBA" id="ARBA00023034"/>
    </source>
</evidence>
<keyword evidence="7 9" id="KW-0333">Golgi apparatus</keyword>
<evidence type="ECO:0000256" key="6">
    <source>
        <dbReference type="ARBA" id="ARBA00022989"/>
    </source>
</evidence>
<dbReference type="GO" id="GO:0015031">
    <property type="term" value="P:protein transport"/>
    <property type="evidence" value="ECO:0007669"/>
    <property type="project" value="UniProtKB-KW"/>
</dbReference>
<dbReference type="GO" id="GO:0005797">
    <property type="term" value="C:Golgi medial cisterna"/>
    <property type="evidence" value="ECO:0007669"/>
    <property type="project" value="TreeGrafter"/>
</dbReference>
<comment type="caution">
    <text evidence="11">The sequence shown here is derived from an EMBL/GenBank/DDBJ whole genome shotgun (WGS) entry which is preliminary data.</text>
</comment>
<dbReference type="GO" id="GO:0006888">
    <property type="term" value="P:endoplasmic reticulum to Golgi vesicle-mediated transport"/>
    <property type="evidence" value="ECO:0007669"/>
    <property type="project" value="InterPro"/>
</dbReference>
<dbReference type="EMBL" id="JACYCC010000025">
    <property type="protein sequence ID" value="KAF8684604.1"/>
    <property type="molecule type" value="Genomic_DNA"/>
</dbReference>
<keyword evidence="12" id="KW-0675">Receptor</keyword>
<evidence type="ECO:0000313" key="11">
    <source>
        <dbReference type="EMBL" id="CAE6489403.1"/>
    </source>
</evidence>
<evidence type="ECO:0000313" key="12">
    <source>
        <dbReference type="EMBL" id="KAF8684604.1"/>
    </source>
</evidence>
<sequence>MSTYESLRRQCRTLEALVNDKLTAYSRLAVTLSSGQSGDLEQGSAARWSDMEEEIEGLLEKLRETNDGMADLMSESQVEVTTSMRHSAQMHREMLDDYVRDFGRTKVNVRGALDRANLLSNVRSDINAYKAARSSATDSLLAERGRIDSSHRMTDDILAQAYETRAEFSRQRSSLAGINARMGGVLNSMPGINSLIGMIHSRRRRDGIILGCVIGLCLLALVSFMGQ</sequence>
<reference evidence="12" key="1">
    <citation type="submission" date="2020-09" db="EMBL/GenBank/DDBJ databases">
        <title>Comparative genome analyses of four rice-infecting Rhizoctonia solani isolates reveal extensive enrichment of homogalacturonan modification genes.</title>
        <authorList>
            <person name="Lee D.-Y."/>
            <person name="Jeon J."/>
            <person name="Kim K.-T."/>
            <person name="Cheong K."/>
            <person name="Song H."/>
            <person name="Choi G."/>
            <person name="Ko J."/>
            <person name="Opiyo S.O."/>
            <person name="Zuo S."/>
            <person name="Madhav S."/>
            <person name="Lee Y.-H."/>
            <person name="Wang G.-L."/>
        </authorList>
    </citation>
    <scope>NUCLEOTIDE SEQUENCE</scope>
    <source>
        <strain evidence="12">AG1-IA YN-7</strain>
    </source>
</reference>
<keyword evidence="3 9" id="KW-0813">Transport</keyword>
<dbReference type="Proteomes" id="UP000663840">
    <property type="component" value="Unassembled WGS sequence"/>
</dbReference>
<dbReference type="GO" id="GO:0000139">
    <property type="term" value="C:Golgi membrane"/>
    <property type="evidence" value="ECO:0007669"/>
    <property type="project" value="UniProtKB-SubCell"/>
</dbReference>
<comment type="similarity">
    <text evidence="2 9">Belongs to the GOSR1 family.</text>
</comment>
<keyword evidence="5 9" id="KW-0653">Protein transport</keyword>
<keyword evidence="6 10" id="KW-1133">Transmembrane helix</keyword>
<dbReference type="InterPro" id="IPR023601">
    <property type="entry name" value="Golgi_SNAP_su1"/>
</dbReference>
<dbReference type="PANTHER" id="PTHR21094">
    <property type="entry name" value="GOS-28 SNARE- RELATED"/>
    <property type="match status" value="1"/>
</dbReference>
<evidence type="ECO:0000256" key="5">
    <source>
        <dbReference type="ARBA" id="ARBA00022927"/>
    </source>
</evidence>
<dbReference type="GO" id="GO:0005801">
    <property type="term" value="C:cis-Golgi network"/>
    <property type="evidence" value="ECO:0007669"/>
    <property type="project" value="InterPro"/>
</dbReference>
<reference evidence="11" key="2">
    <citation type="submission" date="2021-01" db="EMBL/GenBank/DDBJ databases">
        <authorList>
            <person name="Kaushik A."/>
        </authorList>
    </citation>
    <scope>NUCLEOTIDE SEQUENCE</scope>
    <source>
        <strain evidence="11">AG1-1A</strain>
    </source>
</reference>
<dbReference type="Pfam" id="PF12352">
    <property type="entry name" value="V-SNARE_C"/>
    <property type="match status" value="1"/>
</dbReference>
<evidence type="ECO:0000256" key="1">
    <source>
        <dbReference type="ARBA" id="ARBA00004409"/>
    </source>
</evidence>
<comment type="function">
    <text evidence="9">Involved in transport from the ER to the Golgi apparatus as well as in intra-Golgi transport. It belongs to a super-family of proteins called t-SNAREs or soluble NSF (N-ethylmaleimide-sensitive factor) attachment protein receptor.</text>
</comment>
<evidence type="ECO:0000256" key="10">
    <source>
        <dbReference type="SAM" id="Phobius"/>
    </source>
</evidence>
<evidence type="ECO:0000313" key="13">
    <source>
        <dbReference type="Proteomes" id="UP000663840"/>
    </source>
</evidence>
<dbReference type="GO" id="GO:0005484">
    <property type="term" value="F:SNAP receptor activity"/>
    <property type="evidence" value="ECO:0007669"/>
    <property type="project" value="TreeGrafter"/>
</dbReference>
<proteinExistence type="inferred from homology"/>
<dbReference type="GO" id="GO:0006906">
    <property type="term" value="P:vesicle fusion"/>
    <property type="evidence" value="ECO:0007669"/>
    <property type="project" value="TreeGrafter"/>
</dbReference>
<evidence type="ECO:0000256" key="3">
    <source>
        <dbReference type="ARBA" id="ARBA00022448"/>
    </source>
</evidence>
<dbReference type="EMBL" id="CAJMWR010004215">
    <property type="protein sequence ID" value="CAE6489403.1"/>
    <property type="molecule type" value="Genomic_DNA"/>
</dbReference>
<gene>
    <name evidence="11" type="ORF">RDB_LOCUS146353</name>
    <name evidence="12" type="ORF">RHS04_01365</name>
</gene>
<dbReference type="AlphaFoldDB" id="A0A8H3H9H8"/>
<organism evidence="11 13">
    <name type="scientific">Rhizoctonia solani</name>
    <dbReference type="NCBI Taxonomy" id="456999"/>
    <lineage>
        <taxon>Eukaryota</taxon>
        <taxon>Fungi</taxon>
        <taxon>Dikarya</taxon>
        <taxon>Basidiomycota</taxon>
        <taxon>Agaricomycotina</taxon>
        <taxon>Agaricomycetes</taxon>
        <taxon>Cantharellales</taxon>
        <taxon>Ceratobasidiaceae</taxon>
        <taxon>Rhizoctonia</taxon>
    </lineage>
</organism>